<evidence type="ECO:0000313" key="8">
    <source>
        <dbReference type="Proteomes" id="UP000676336"/>
    </source>
</evidence>
<dbReference type="Proteomes" id="UP000676336">
    <property type="component" value="Unassembled WGS sequence"/>
</dbReference>
<dbReference type="GO" id="GO:0017148">
    <property type="term" value="P:negative regulation of translation"/>
    <property type="evidence" value="ECO:0007669"/>
    <property type="project" value="InterPro"/>
</dbReference>
<comment type="caution">
    <text evidence="5">The sequence shown here is derived from an EMBL/GenBank/DDBJ whole genome shotgun (WGS) entry which is preliminary data.</text>
</comment>
<proteinExistence type="predicted"/>
<dbReference type="AlphaFoldDB" id="A0A8S2ZP00"/>
<protein>
    <recommendedName>
        <fullName evidence="1">CCR4-NOT transcription complex subunit 1 CAF1-binding domain-containing protein</fullName>
    </recommendedName>
</protein>
<dbReference type="GO" id="GO:0030015">
    <property type="term" value="C:CCR4-NOT core complex"/>
    <property type="evidence" value="ECO:0007669"/>
    <property type="project" value="InterPro"/>
</dbReference>
<evidence type="ECO:0000313" key="2">
    <source>
        <dbReference type="EMBL" id="CAF4414558.1"/>
    </source>
</evidence>
<dbReference type="EMBL" id="CAJOBH010106567">
    <property type="protein sequence ID" value="CAF4640215.1"/>
    <property type="molecule type" value="Genomic_DNA"/>
</dbReference>
<feature type="domain" description="CCR4-NOT transcription complex subunit 1 CAF1-binding" evidence="1">
    <location>
        <begin position="3"/>
        <end position="54"/>
    </location>
</feature>
<dbReference type="Proteomes" id="UP000681720">
    <property type="component" value="Unassembled WGS sequence"/>
</dbReference>
<gene>
    <name evidence="2" type="ORF">BYL167_LOCUS32156</name>
    <name evidence="4" type="ORF">BYL167_LOCUS41734</name>
    <name evidence="6" type="ORF">GIL414_LOCUS47708</name>
    <name evidence="7" type="ORF">GIL414_LOCUS54098</name>
    <name evidence="3" type="ORF">SMN809_LOCUS35195</name>
    <name evidence="5" type="ORF">SMN809_LOCUS41069</name>
</gene>
<sequence>MGSQELLYVVPFVAKILESCTRSKIFQQPNPWLMGIMSVLAEMHSTPDFKLNLK</sequence>
<dbReference type="Proteomes" id="UP000681967">
    <property type="component" value="Unassembled WGS sequence"/>
</dbReference>
<evidence type="ECO:0000313" key="7">
    <source>
        <dbReference type="EMBL" id="CAF4946571.1"/>
    </source>
</evidence>
<evidence type="ECO:0000313" key="4">
    <source>
        <dbReference type="EMBL" id="CAF4640215.1"/>
    </source>
</evidence>
<dbReference type="Gene3D" id="1.25.40.180">
    <property type="match status" value="1"/>
</dbReference>
<dbReference type="GO" id="GO:0000288">
    <property type="term" value="P:nuclear-transcribed mRNA catabolic process, deadenylation-dependent decay"/>
    <property type="evidence" value="ECO:0007669"/>
    <property type="project" value="TreeGrafter"/>
</dbReference>
<dbReference type="EMBL" id="CAJOBI010114855">
    <property type="protein sequence ID" value="CAF4650197.1"/>
    <property type="molecule type" value="Genomic_DNA"/>
</dbReference>
<dbReference type="PANTHER" id="PTHR13162:SF8">
    <property type="entry name" value="CCR4-NOT TRANSCRIPTION COMPLEX SUBUNIT 1"/>
    <property type="match status" value="1"/>
</dbReference>
<feature type="non-terminal residue" evidence="5">
    <location>
        <position position="1"/>
    </location>
</feature>
<dbReference type="GO" id="GO:0000932">
    <property type="term" value="C:P-body"/>
    <property type="evidence" value="ECO:0007669"/>
    <property type="project" value="TreeGrafter"/>
</dbReference>
<dbReference type="PANTHER" id="PTHR13162">
    <property type="entry name" value="CCR4-NOT TRANSCRIPTION COMPLEX"/>
    <property type="match status" value="1"/>
</dbReference>
<evidence type="ECO:0000313" key="3">
    <source>
        <dbReference type="EMBL" id="CAF4507329.1"/>
    </source>
</evidence>
<evidence type="ECO:0000313" key="5">
    <source>
        <dbReference type="EMBL" id="CAF4650197.1"/>
    </source>
</evidence>
<organism evidence="5 8">
    <name type="scientific">Rotaria magnacalcarata</name>
    <dbReference type="NCBI Taxonomy" id="392030"/>
    <lineage>
        <taxon>Eukaryota</taxon>
        <taxon>Metazoa</taxon>
        <taxon>Spiralia</taxon>
        <taxon>Gnathifera</taxon>
        <taxon>Rotifera</taxon>
        <taxon>Eurotatoria</taxon>
        <taxon>Bdelloidea</taxon>
        <taxon>Philodinida</taxon>
        <taxon>Philodinidae</taxon>
        <taxon>Rotaria</taxon>
    </lineage>
</organism>
<dbReference type="GO" id="GO:0060090">
    <property type="term" value="F:molecular adaptor activity"/>
    <property type="evidence" value="ECO:0007669"/>
    <property type="project" value="TreeGrafter"/>
</dbReference>
<accession>A0A8S2ZP00</accession>
<dbReference type="Pfam" id="PF16415">
    <property type="entry name" value="CNOT1_CAF1_bind"/>
    <property type="match status" value="1"/>
</dbReference>
<dbReference type="EMBL" id="CAJOBI010083300">
    <property type="protein sequence ID" value="CAF4507329.1"/>
    <property type="molecule type" value="Genomic_DNA"/>
</dbReference>
<name>A0A8S2ZP00_9BILA</name>
<reference evidence="5" key="1">
    <citation type="submission" date="2021-02" db="EMBL/GenBank/DDBJ databases">
        <authorList>
            <person name="Nowell W R."/>
        </authorList>
    </citation>
    <scope>NUCLEOTIDE SEQUENCE</scope>
</reference>
<dbReference type="InterPro" id="IPR040398">
    <property type="entry name" value="Not1"/>
</dbReference>
<dbReference type="EMBL" id="CAJOBH010058788">
    <property type="protein sequence ID" value="CAF4414558.1"/>
    <property type="molecule type" value="Genomic_DNA"/>
</dbReference>
<dbReference type="EMBL" id="CAJOBJ010152957">
    <property type="protein sequence ID" value="CAF4814137.1"/>
    <property type="molecule type" value="Genomic_DNA"/>
</dbReference>
<evidence type="ECO:0000259" key="1">
    <source>
        <dbReference type="Pfam" id="PF16415"/>
    </source>
</evidence>
<dbReference type="InterPro" id="IPR032191">
    <property type="entry name" value="CNOT1_CAF1_bind"/>
</dbReference>
<dbReference type="EMBL" id="CAJOBJ010188986">
    <property type="protein sequence ID" value="CAF4946571.1"/>
    <property type="molecule type" value="Genomic_DNA"/>
</dbReference>
<evidence type="ECO:0000313" key="6">
    <source>
        <dbReference type="EMBL" id="CAF4814137.1"/>
    </source>
</evidence>